<keyword evidence="1" id="KW-1133">Transmembrane helix</keyword>
<sequence length="104" mass="11728">MGDSCGTSSDCNNFLTHNFHPPACLFLLVCYHLRGYITITRARFQVFNAHSIILSSMILPFVLISGKISLSRGAGTRCRPFCFPGESDYDLCRGQRRRMGDQYV</sequence>
<dbReference type="HOGENOM" id="CLU_2245177_0_0_9"/>
<keyword evidence="1" id="KW-0472">Membrane</keyword>
<organism evidence="2 3">
    <name type="scientific">[Clostridium] asparagiforme DSM 15981</name>
    <dbReference type="NCBI Taxonomy" id="518636"/>
    <lineage>
        <taxon>Bacteria</taxon>
        <taxon>Bacillati</taxon>
        <taxon>Bacillota</taxon>
        <taxon>Clostridia</taxon>
        <taxon>Lachnospirales</taxon>
        <taxon>Lachnospiraceae</taxon>
        <taxon>Enterocloster</taxon>
    </lineage>
</organism>
<keyword evidence="3" id="KW-1185">Reference proteome</keyword>
<keyword evidence="1" id="KW-0812">Transmembrane</keyword>
<reference evidence="2 3" key="2">
    <citation type="submission" date="2009-02" db="EMBL/GenBank/DDBJ databases">
        <title>Draft genome sequence of Clostridium asparagiforme (DSM 15981).</title>
        <authorList>
            <person name="Sudarsanam P."/>
            <person name="Ley R."/>
            <person name="Guruge J."/>
            <person name="Turnbaugh P.J."/>
            <person name="Mahowald M."/>
            <person name="Liep D."/>
            <person name="Gordon J."/>
        </authorList>
    </citation>
    <scope>NUCLEOTIDE SEQUENCE [LARGE SCALE GENOMIC DNA]</scope>
    <source>
        <strain evidence="2 3">DSM 15981</strain>
    </source>
</reference>
<dbReference type="Proteomes" id="UP000004756">
    <property type="component" value="Unassembled WGS sequence"/>
</dbReference>
<evidence type="ECO:0000313" key="3">
    <source>
        <dbReference type="Proteomes" id="UP000004756"/>
    </source>
</evidence>
<feature type="transmembrane region" description="Helical" evidence="1">
    <location>
        <begin position="19"/>
        <end position="37"/>
    </location>
</feature>
<gene>
    <name evidence="2" type="ORF">CLOSTASPAR_03775</name>
</gene>
<evidence type="ECO:0000256" key="1">
    <source>
        <dbReference type="SAM" id="Phobius"/>
    </source>
</evidence>
<accession>C0D3D5</accession>
<reference evidence="2 3" key="1">
    <citation type="submission" date="2009-01" db="EMBL/GenBank/DDBJ databases">
        <authorList>
            <person name="Fulton L."/>
            <person name="Clifton S."/>
            <person name="Fulton B."/>
            <person name="Xu J."/>
            <person name="Minx P."/>
            <person name="Pepin K.H."/>
            <person name="Johnson M."/>
            <person name="Bhonagiri V."/>
            <person name="Nash W.E."/>
            <person name="Mardis E.R."/>
            <person name="Wilson R.K."/>
        </authorList>
    </citation>
    <scope>NUCLEOTIDE SEQUENCE [LARGE SCALE GENOMIC DNA]</scope>
    <source>
        <strain evidence="2 3">DSM 15981</strain>
    </source>
</reference>
<comment type="caution">
    <text evidence="2">The sequence shown here is derived from an EMBL/GenBank/DDBJ whole genome shotgun (WGS) entry which is preliminary data.</text>
</comment>
<feature type="transmembrane region" description="Helical" evidence="1">
    <location>
        <begin position="49"/>
        <end position="70"/>
    </location>
</feature>
<dbReference type="AlphaFoldDB" id="C0D3D5"/>
<name>C0D3D5_9FIRM</name>
<dbReference type="EMBL" id="ACCJ01000297">
    <property type="protein sequence ID" value="EEG54148.1"/>
    <property type="molecule type" value="Genomic_DNA"/>
</dbReference>
<evidence type="ECO:0000313" key="2">
    <source>
        <dbReference type="EMBL" id="EEG54148.1"/>
    </source>
</evidence>
<protein>
    <submittedName>
        <fullName evidence="2">Uncharacterized protein</fullName>
    </submittedName>
</protein>
<proteinExistence type="predicted"/>